<evidence type="ECO:0000256" key="3">
    <source>
        <dbReference type="ARBA" id="ARBA00022490"/>
    </source>
</evidence>
<comment type="caution">
    <text evidence="11">The sequence shown here is derived from an EMBL/GenBank/DDBJ whole genome shotgun (WGS) entry which is preliminary data.</text>
</comment>
<dbReference type="GO" id="GO:0005737">
    <property type="term" value="C:cytoplasm"/>
    <property type="evidence" value="ECO:0007669"/>
    <property type="project" value="UniProtKB-SubCell"/>
</dbReference>
<dbReference type="Gene3D" id="3.30.70.330">
    <property type="match status" value="1"/>
</dbReference>
<dbReference type="InterPro" id="IPR035979">
    <property type="entry name" value="RBD_domain_sf"/>
</dbReference>
<evidence type="ECO:0000259" key="9">
    <source>
        <dbReference type="PROSITE" id="PS50076"/>
    </source>
</evidence>
<dbReference type="InterPro" id="IPR001623">
    <property type="entry name" value="DnaJ_domain"/>
</dbReference>
<feature type="compositionally biased region" description="Basic and acidic residues" evidence="8">
    <location>
        <begin position="136"/>
        <end position="160"/>
    </location>
</feature>
<gene>
    <name evidence="11" type="ORF">NA57DRAFT_51723</name>
</gene>
<dbReference type="GO" id="GO:0000390">
    <property type="term" value="P:spliceosomal complex disassembly"/>
    <property type="evidence" value="ECO:0007669"/>
    <property type="project" value="TreeGrafter"/>
</dbReference>
<dbReference type="PROSITE" id="PS00636">
    <property type="entry name" value="DNAJ_1"/>
    <property type="match status" value="1"/>
</dbReference>
<accession>A0A9P4INU8</accession>
<dbReference type="OrthoDB" id="376357at2759"/>
<evidence type="ECO:0000259" key="10">
    <source>
        <dbReference type="PROSITE" id="PS50102"/>
    </source>
</evidence>
<dbReference type="Gene3D" id="1.10.287.110">
    <property type="entry name" value="DnaJ domain"/>
    <property type="match status" value="1"/>
</dbReference>
<feature type="domain" description="RRM" evidence="10">
    <location>
        <begin position="178"/>
        <end position="267"/>
    </location>
</feature>
<feature type="region of interest" description="Disordered" evidence="8">
    <location>
        <begin position="136"/>
        <end position="164"/>
    </location>
</feature>
<dbReference type="Pfam" id="PF00076">
    <property type="entry name" value="RRM_1"/>
    <property type="match status" value="1"/>
</dbReference>
<evidence type="ECO:0000256" key="1">
    <source>
        <dbReference type="ARBA" id="ARBA00004123"/>
    </source>
</evidence>
<evidence type="ECO:0000256" key="7">
    <source>
        <dbReference type="SAM" id="Coils"/>
    </source>
</evidence>
<feature type="domain" description="J" evidence="9">
    <location>
        <begin position="15"/>
        <end position="80"/>
    </location>
</feature>
<dbReference type="Pfam" id="PF00226">
    <property type="entry name" value="DnaJ"/>
    <property type="match status" value="1"/>
</dbReference>
<dbReference type="InterPro" id="IPR052094">
    <property type="entry name" value="Pre-mRNA-splicing_ERAD"/>
</dbReference>
<feature type="coiled-coil region" evidence="7">
    <location>
        <begin position="321"/>
        <end position="348"/>
    </location>
</feature>
<reference evidence="11" key="1">
    <citation type="journal article" date="2020" name="Stud. Mycol.">
        <title>101 Dothideomycetes genomes: a test case for predicting lifestyles and emergence of pathogens.</title>
        <authorList>
            <person name="Haridas S."/>
            <person name="Albert R."/>
            <person name="Binder M."/>
            <person name="Bloem J."/>
            <person name="Labutti K."/>
            <person name="Salamov A."/>
            <person name="Andreopoulos B."/>
            <person name="Baker S."/>
            <person name="Barry K."/>
            <person name="Bills G."/>
            <person name="Bluhm B."/>
            <person name="Cannon C."/>
            <person name="Castanera R."/>
            <person name="Culley D."/>
            <person name="Daum C."/>
            <person name="Ezra D."/>
            <person name="Gonzalez J."/>
            <person name="Henrissat B."/>
            <person name="Kuo A."/>
            <person name="Liang C."/>
            <person name="Lipzen A."/>
            <person name="Lutzoni F."/>
            <person name="Magnuson J."/>
            <person name="Mondo S."/>
            <person name="Nolan M."/>
            <person name="Ohm R."/>
            <person name="Pangilinan J."/>
            <person name="Park H.-J."/>
            <person name="Ramirez L."/>
            <person name="Alfaro M."/>
            <person name="Sun H."/>
            <person name="Tritt A."/>
            <person name="Yoshinaga Y."/>
            <person name="Zwiers L.-H."/>
            <person name="Turgeon B."/>
            <person name="Goodwin S."/>
            <person name="Spatafora J."/>
            <person name="Crous P."/>
            <person name="Grigoriev I."/>
        </authorList>
    </citation>
    <scope>NUCLEOTIDE SEQUENCE</scope>
    <source>
        <strain evidence="11">CBS 133067</strain>
    </source>
</reference>
<dbReference type="Proteomes" id="UP000799772">
    <property type="component" value="Unassembled WGS sequence"/>
</dbReference>
<sequence length="348" mass="40100">MPSDELKEYATSQVDFYELLGVSPASNESEIRRAYRRTALKYHPDKNKDNPSAIEKFHLLQIANDVLSDAEVRSLYDNARTAREAKRRQHELFEGKRRQMKEDLERRETGAKRKRDEMEDEQEKLEREIRRLAEDGKRRRKEREEMLSREKLEEQVKADEAQTQTSVKSYSNVSELDRSVKIRWAKEGDGESIDKERLSSLFSQFGEIDSVFLLKDKKKKVNGKKKMMATGVVVFKSIVGAHAAISDMDKFKAEKPWALFEVNWANEQEPNLERPSTPQTPQTPQTPPSFGRKSFPGVGSLPNTPIASYSPGLSLEEATLIRLKNAEKKRLEEQIRKQEAAEQEQEAA</sequence>
<dbReference type="CDD" id="cd06257">
    <property type="entry name" value="DnaJ"/>
    <property type="match status" value="1"/>
</dbReference>
<dbReference type="InterPro" id="IPR000504">
    <property type="entry name" value="RRM_dom"/>
</dbReference>
<dbReference type="InterPro" id="IPR036869">
    <property type="entry name" value="J_dom_sf"/>
</dbReference>
<dbReference type="GO" id="GO:0003723">
    <property type="term" value="F:RNA binding"/>
    <property type="evidence" value="ECO:0007669"/>
    <property type="project" value="UniProtKB-UniRule"/>
</dbReference>
<proteinExistence type="predicted"/>
<keyword evidence="12" id="KW-1185">Reference proteome</keyword>
<keyword evidence="6" id="KW-0694">RNA-binding</keyword>
<dbReference type="SUPFAM" id="SSF46565">
    <property type="entry name" value="Chaperone J-domain"/>
    <property type="match status" value="1"/>
</dbReference>
<dbReference type="GO" id="GO:0005681">
    <property type="term" value="C:spliceosomal complex"/>
    <property type="evidence" value="ECO:0007669"/>
    <property type="project" value="TreeGrafter"/>
</dbReference>
<protein>
    <submittedName>
        <fullName evidence="11">DnaJ-domain-containing protein</fullName>
    </submittedName>
</protein>
<keyword evidence="5" id="KW-0539">Nucleus</keyword>
<keyword evidence="4" id="KW-0143">Chaperone</keyword>
<keyword evidence="3" id="KW-0963">Cytoplasm</keyword>
<comment type="subcellular location">
    <subcellularLocation>
        <location evidence="2">Cytoplasm</location>
    </subcellularLocation>
    <subcellularLocation>
        <location evidence="1">Nucleus</location>
    </subcellularLocation>
</comment>
<dbReference type="PROSITE" id="PS50076">
    <property type="entry name" value="DNAJ_2"/>
    <property type="match status" value="1"/>
</dbReference>
<dbReference type="AlphaFoldDB" id="A0A9P4INU8"/>
<feature type="region of interest" description="Disordered" evidence="8">
    <location>
        <begin position="81"/>
        <end position="124"/>
    </location>
</feature>
<dbReference type="PRINTS" id="PR00625">
    <property type="entry name" value="JDOMAIN"/>
</dbReference>
<evidence type="ECO:0000256" key="8">
    <source>
        <dbReference type="SAM" id="MobiDB-lite"/>
    </source>
</evidence>
<name>A0A9P4INU8_9PEZI</name>
<evidence type="ECO:0000256" key="6">
    <source>
        <dbReference type="PROSITE-ProRule" id="PRU00176"/>
    </source>
</evidence>
<dbReference type="SMART" id="SM00271">
    <property type="entry name" value="DnaJ"/>
    <property type="match status" value="1"/>
</dbReference>
<dbReference type="EMBL" id="ML978121">
    <property type="protein sequence ID" value="KAF2104931.1"/>
    <property type="molecule type" value="Genomic_DNA"/>
</dbReference>
<organism evidence="11 12">
    <name type="scientific">Rhizodiscina lignyota</name>
    <dbReference type="NCBI Taxonomy" id="1504668"/>
    <lineage>
        <taxon>Eukaryota</taxon>
        <taxon>Fungi</taxon>
        <taxon>Dikarya</taxon>
        <taxon>Ascomycota</taxon>
        <taxon>Pezizomycotina</taxon>
        <taxon>Dothideomycetes</taxon>
        <taxon>Pleosporomycetidae</taxon>
        <taxon>Aulographales</taxon>
        <taxon>Rhizodiscinaceae</taxon>
        <taxon>Rhizodiscina</taxon>
    </lineage>
</organism>
<keyword evidence="7" id="KW-0175">Coiled coil</keyword>
<dbReference type="SUPFAM" id="SSF54928">
    <property type="entry name" value="RNA-binding domain, RBD"/>
    <property type="match status" value="1"/>
</dbReference>
<evidence type="ECO:0000256" key="2">
    <source>
        <dbReference type="ARBA" id="ARBA00004496"/>
    </source>
</evidence>
<feature type="region of interest" description="Disordered" evidence="8">
    <location>
        <begin position="269"/>
        <end position="310"/>
    </location>
</feature>
<evidence type="ECO:0000256" key="5">
    <source>
        <dbReference type="ARBA" id="ARBA00023242"/>
    </source>
</evidence>
<dbReference type="PANTHER" id="PTHR44313:SF1">
    <property type="entry name" value="DNAJ HOMOLOG SUBFAMILY C MEMBER 17"/>
    <property type="match status" value="1"/>
</dbReference>
<dbReference type="InterPro" id="IPR018253">
    <property type="entry name" value="DnaJ_domain_CS"/>
</dbReference>
<dbReference type="PROSITE" id="PS50102">
    <property type="entry name" value="RRM"/>
    <property type="match status" value="1"/>
</dbReference>
<evidence type="ECO:0000313" key="11">
    <source>
        <dbReference type="EMBL" id="KAF2104931.1"/>
    </source>
</evidence>
<evidence type="ECO:0000256" key="4">
    <source>
        <dbReference type="ARBA" id="ARBA00023186"/>
    </source>
</evidence>
<feature type="compositionally biased region" description="Basic and acidic residues" evidence="8">
    <location>
        <begin position="81"/>
        <end position="117"/>
    </location>
</feature>
<evidence type="ECO:0000313" key="12">
    <source>
        <dbReference type="Proteomes" id="UP000799772"/>
    </source>
</evidence>
<dbReference type="PANTHER" id="PTHR44313">
    <property type="entry name" value="DNAJ HOMOLOG SUBFAMILY C MEMBER 17"/>
    <property type="match status" value="1"/>
</dbReference>
<dbReference type="InterPro" id="IPR012677">
    <property type="entry name" value="Nucleotide-bd_a/b_plait_sf"/>
</dbReference>